<dbReference type="EMBL" id="JAUHHV010000001">
    <property type="protein sequence ID" value="KAK1438688.1"/>
    <property type="molecule type" value="Genomic_DNA"/>
</dbReference>
<dbReference type="InterPro" id="IPR045865">
    <property type="entry name" value="ACT-like_dom_sf"/>
</dbReference>
<comment type="function">
    <text evidence="2">Binds amino acids.</text>
</comment>
<feature type="domain" description="ACT" evidence="3">
    <location>
        <begin position="489"/>
        <end position="565"/>
    </location>
</feature>
<reference evidence="4" key="1">
    <citation type="journal article" date="2023" name="bioRxiv">
        <title>Improved chromosome-level genome assembly for marigold (Tagetes erecta).</title>
        <authorList>
            <person name="Jiang F."/>
            <person name="Yuan L."/>
            <person name="Wang S."/>
            <person name="Wang H."/>
            <person name="Xu D."/>
            <person name="Wang A."/>
            <person name="Fan W."/>
        </authorList>
    </citation>
    <scope>NUCLEOTIDE SEQUENCE</scope>
    <source>
        <strain evidence="4">WSJ</strain>
        <tissue evidence="4">Leaf</tissue>
    </source>
</reference>
<dbReference type="AlphaFoldDB" id="A0AAD8LCU8"/>
<name>A0AAD8LCU8_TARER</name>
<dbReference type="CDD" id="cd04925">
    <property type="entry name" value="ACT_ACR_2"/>
    <property type="match status" value="1"/>
</dbReference>
<dbReference type="PROSITE" id="PS51671">
    <property type="entry name" value="ACT"/>
    <property type="match status" value="2"/>
</dbReference>
<keyword evidence="1 2" id="KW-0677">Repeat</keyword>
<dbReference type="CDD" id="cd04897">
    <property type="entry name" value="ACT_ACR_3"/>
    <property type="match status" value="1"/>
</dbReference>
<evidence type="ECO:0000313" key="5">
    <source>
        <dbReference type="Proteomes" id="UP001229421"/>
    </source>
</evidence>
<dbReference type="Gene3D" id="3.30.70.260">
    <property type="match status" value="1"/>
</dbReference>
<sequence>MVEDTLIEQQSSNEGVWPFKKKKNEGVWILPRQSTNLLQRQLKKMTAWNMGLARDRRKWDPQDEYARVGECIKERVWFKHPIEALLCRSERLVERENNSSVFHGDLVDNCEHNFIHFSCFLSCNLLFLRPNRYSHNKSFSLQLFDSFLLHITCFQRNKNTKMMQMDRRSYLDEFEKLLIRMNTPRVMIDNAGCSNATLVMIDSARKDGNLLEAVQILTDLNLLIKKGYVSSDGRWNMDVFHVTDLDGNKLTDESIINCIQHSLGTIHNTRFKSIDGMTAIELTGTDRVGLLSEVFAVLSDLKCDVVESKVWTHNGRIASLIYLKDCESGCPINDSQKIESIEARLRNVLKGDNDIRSAKTSVSMAVTHTERRLHQMMFADRDYERTAIIKTSGEYSPTVSVQNCLEKGYSVLNIQCKDRPKLLFDVVFTLTDMQYIVFHATIDTSDNGAYLEFFIRHTDGTPIRSEAEKQLVTRWLRAAIERRASEGVRLELCKTDKPGLLAEVTRTFRENALNVTRAEISTTMGRAQNIFYVTDAIGNHVDSKIIDSVRQKIGPDYLSVKELPLAHGNHQKTENEEGRLGGAVLLSLGSLLRRNLQSLGLIKSFS</sequence>
<evidence type="ECO:0000313" key="4">
    <source>
        <dbReference type="EMBL" id="KAK1438688.1"/>
    </source>
</evidence>
<dbReference type="Pfam" id="PF01842">
    <property type="entry name" value="ACT"/>
    <property type="match status" value="1"/>
</dbReference>
<accession>A0AAD8LCU8</accession>
<dbReference type="PANTHER" id="PTHR31096">
    <property type="entry name" value="ACT DOMAIN-CONTAINING PROTEIN ACR4-RELATED"/>
    <property type="match status" value="1"/>
</dbReference>
<protein>
    <recommendedName>
        <fullName evidence="2">ACT domain-containing protein ACR</fullName>
    </recommendedName>
    <alternativeName>
        <fullName evidence="2">Protein ACT DOMAIN REPEATS</fullName>
    </alternativeName>
</protein>
<evidence type="ECO:0000259" key="3">
    <source>
        <dbReference type="PROSITE" id="PS51671"/>
    </source>
</evidence>
<keyword evidence="5" id="KW-1185">Reference proteome</keyword>
<organism evidence="4 5">
    <name type="scientific">Tagetes erecta</name>
    <name type="common">African marigold</name>
    <dbReference type="NCBI Taxonomy" id="13708"/>
    <lineage>
        <taxon>Eukaryota</taxon>
        <taxon>Viridiplantae</taxon>
        <taxon>Streptophyta</taxon>
        <taxon>Embryophyta</taxon>
        <taxon>Tracheophyta</taxon>
        <taxon>Spermatophyta</taxon>
        <taxon>Magnoliopsida</taxon>
        <taxon>eudicotyledons</taxon>
        <taxon>Gunneridae</taxon>
        <taxon>Pentapetalae</taxon>
        <taxon>asterids</taxon>
        <taxon>campanulids</taxon>
        <taxon>Asterales</taxon>
        <taxon>Asteraceae</taxon>
        <taxon>Asteroideae</taxon>
        <taxon>Heliantheae alliance</taxon>
        <taxon>Tageteae</taxon>
        <taxon>Tagetes</taxon>
    </lineage>
</organism>
<proteinExistence type="predicted"/>
<gene>
    <name evidence="4" type="ORF">QVD17_04498</name>
</gene>
<dbReference type="GO" id="GO:0016597">
    <property type="term" value="F:amino acid binding"/>
    <property type="evidence" value="ECO:0007669"/>
    <property type="project" value="UniProtKB-UniRule"/>
</dbReference>
<dbReference type="SUPFAM" id="SSF55021">
    <property type="entry name" value="ACT-like"/>
    <property type="match status" value="4"/>
</dbReference>
<comment type="caution">
    <text evidence="4">The sequence shown here is derived from an EMBL/GenBank/DDBJ whole genome shotgun (WGS) entry which is preliminary data.</text>
</comment>
<dbReference type="Pfam" id="PF13740">
    <property type="entry name" value="ACT_6"/>
    <property type="match status" value="1"/>
</dbReference>
<dbReference type="InterPro" id="IPR040217">
    <property type="entry name" value="ACR1-12"/>
</dbReference>
<evidence type="ECO:0000256" key="2">
    <source>
        <dbReference type="RuleBase" id="RU369043"/>
    </source>
</evidence>
<dbReference type="InterPro" id="IPR002912">
    <property type="entry name" value="ACT_dom"/>
</dbReference>
<evidence type="ECO:0000256" key="1">
    <source>
        <dbReference type="ARBA" id="ARBA00022737"/>
    </source>
</evidence>
<feature type="domain" description="ACT" evidence="3">
    <location>
        <begin position="279"/>
        <end position="363"/>
    </location>
</feature>
<dbReference type="Pfam" id="PF24931">
    <property type="entry name" value="ACT_ACR9_3rd"/>
    <property type="match status" value="1"/>
</dbReference>
<dbReference type="Proteomes" id="UP001229421">
    <property type="component" value="Unassembled WGS sequence"/>
</dbReference>
<dbReference type="PANTHER" id="PTHR31096:SF6">
    <property type="entry name" value="ACT DOMAIN-CONTAINING PROTEIN ACR8"/>
    <property type="match status" value="1"/>
</dbReference>